<reference evidence="2" key="1">
    <citation type="submission" date="2017-06" db="EMBL/GenBank/DDBJ databases">
        <title>Herbaspirillum phytohormonus sp. nov., isolated from the root nodule of Robinia pseudoacacia in lead-zinc mine.</title>
        <authorList>
            <person name="Fan M."/>
            <person name="Lin Y."/>
        </authorList>
    </citation>
    <scope>NUCLEOTIDE SEQUENCE [LARGE SCALE GENOMIC DNA]</scope>
    <source>
        <strain evidence="2">SC-089</strain>
    </source>
</reference>
<dbReference type="OrthoDB" id="8682264at2"/>
<sequence>MEKPSTPPSAEPLSGGELAGIDDVLARLDEFRARRGYVNPQQGPMAAALPGVFDGYRVFYKALVLDPKHLAPLEREFVWLTLLCVANEIGAHHIKEFFKSGGTNAQAGAAFRLAAWVSGVSAFVFIEQGWHAFFPEISARRTYLDGVDALIAGLDGVTPEWAHLALLSAHSGAKSKWGVEVELLACYALGIPEAKMAEAMSVALWPCGANSFHDAAGVWLELVRSGRVDASPQFQAWARLPSQDGL</sequence>
<name>A0A225MKD2_9BURK</name>
<accession>A0A225MKD2</accession>
<evidence type="ECO:0000313" key="2">
    <source>
        <dbReference type="Proteomes" id="UP000214603"/>
    </source>
</evidence>
<organism evidence="1 2">
    <name type="scientific">Candidimonas nitroreducens</name>
    <dbReference type="NCBI Taxonomy" id="683354"/>
    <lineage>
        <taxon>Bacteria</taxon>
        <taxon>Pseudomonadati</taxon>
        <taxon>Pseudomonadota</taxon>
        <taxon>Betaproteobacteria</taxon>
        <taxon>Burkholderiales</taxon>
        <taxon>Alcaligenaceae</taxon>
        <taxon>Candidimonas</taxon>
    </lineage>
</organism>
<gene>
    <name evidence="1" type="ORF">CEY11_08060</name>
</gene>
<comment type="caution">
    <text evidence="1">The sequence shown here is derived from an EMBL/GenBank/DDBJ whole genome shotgun (WGS) entry which is preliminary data.</text>
</comment>
<evidence type="ECO:0000313" key="1">
    <source>
        <dbReference type="EMBL" id="OWT61786.1"/>
    </source>
</evidence>
<dbReference type="Proteomes" id="UP000214603">
    <property type="component" value="Unassembled WGS sequence"/>
</dbReference>
<protein>
    <recommendedName>
        <fullName evidence="3">Carboxymuconolactone decarboxylase-like domain-containing protein</fullName>
    </recommendedName>
</protein>
<keyword evidence="2" id="KW-1185">Reference proteome</keyword>
<dbReference type="RefSeq" id="WP_088602873.1">
    <property type="nucleotide sequence ID" value="NZ_NJIH01000004.1"/>
</dbReference>
<dbReference type="Gene3D" id="1.20.1290.10">
    <property type="entry name" value="AhpD-like"/>
    <property type="match status" value="1"/>
</dbReference>
<dbReference type="AlphaFoldDB" id="A0A225MKD2"/>
<proteinExistence type="predicted"/>
<dbReference type="InterPro" id="IPR029032">
    <property type="entry name" value="AhpD-like"/>
</dbReference>
<evidence type="ECO:0008006" key="3">
    <source>
        <dbReference type="Google" id="ProtNLM"/>
    </source>
</evidence>
<dbReference type="SUPFAM" id="SSF69118">
    <property type="entry name" value="AhpD-like"/>
    <property type="match status" value="1"/>
</dbReference>
<dbReference type="EMBL" id="NJIH01000004">
    <property type="protein sequence ID" value="OWT61786.1"/>
    <property type="molecule type" value="Genomic_DNA"/>
</dbReference>